<keyword evidence="2" id="KW-1185">Reference proteome</keyword>
<organism evidence="1 2">
    <name type="scientific">Penstemon smallii</name>
    <dbReference type="NCBI Taxonomy" id="265156"/>
    <lineage>
        <taxon>Eukaryota</taxon>
        <taxon>Viridiplantae</taxon>
        <taxon>Streptophyta</taxon>
        <taxon>Embryophyta</taxon>
        <taxon>Tracheophyta</taxon>
        <taxon>Spermatophyta</taxon>
        <taxon>Magnoliopsida</taxon>
        <taxon>eudicotyledons</taxon>
        <taxon>Gunneridae</taxon>
        <taxon>Pentapetalae</taxon>
        <taxon>asterids</taxon>
        <taxon>lamiids</taxon>
        <taxon>Lamiales</taxon>
        <taxon>Plantaginaceae</taxon>
        <taxon>Cheloneae</taxon>
        <taxon>Penstemon</taxon>
    </lineage>
</organism>
<accession>A0ABD3SN41</accession>
<evidence type="ECO:0000313" key="2">
    <source>
        <dbReference type="Proteomes" id="UP001634393"/>
    </source>
</evidence>
<dbReference type="EMBL" id="JBJXBP010000006">
    <property type="protein sequence ID" value="KAL3826007.1"/>
    <property type="molecule type" value="Genomic_DNA"/>
</dbReference>
<evidence type="ECO:0000313" key="1">
    <source>
        <dbReference type="EMBL" id="KAL3826007.1"/>
    </source>
</evidence>
<name>A0ABD3SN41_9LAMI</name>
<proteinExistence type="predicted"/>
<gene>
    <name evidence="1" type="ORF">ACJIZ3_022036</name>
</gene>
<protein>
    <submittedName>
        <fullName evidence="1">Uncharacterized protein</fullName>
    </submittedName>
</protein>
<dbReference type="AlphaFoldDB" id="A0ABD3SN41"/>
<sequence length="164" mass="18778">MRPLRAKDGWVCFNTLICIPRRDTEICWLTCAEKLLDAKGEFLDSFYYSYYPMDHFTEDSEDMARCVATSDLKTNVGSARKTYWFPYTINRLCERDGDDIIGTEKVKFKIPLDDKAMRVIMKKMVEELSAYPIKGTSTSTRGEMRQSEVGVAIAGVTTLELLDI</sequence>
<reference evidence="1 2" key="1">
    <citation type="submission" date="2024-12" db="EMBL/GenBank/DDBJ databases">
        <title>The unique morphological basis and parallel evolutionary history of personate flowers in Penstemon.</title>
        <authorList>
            <person name="Depatie T.H."/>
            <person name="Wessinger C.A."/>
        </authorList>
    </citation>
    <scope>NUCLEOTIDE SEQUENCE [LARGE SCALE GENOMIC DNA]</scope>
    <source>
        <strain evidence="1">WTNN_2</strain>
        <tissue evidence="1">Leaf</tissue>
    </source>
</reference>
<dbReference type="Proteomes" id="UP001634393">
    <property type="component" value="Unassembled WGS sequence"/>
</dbReference>
<comment type="caution">
    <text evidence="1">The sequence shown here is derived from an EMBL/GenBank/DDBJ whole genome shotgun (WGS) entry which is preliminary data.</text>
</comment>